<feature type="binding site" evidence="4">
    <location>
        <position position="310"/>
    </location>
    <ligand>
        <name>S-adenosyl-L-methionine</name>
        <dbReference type="ChEBI" id="CHEBI:59789"/>
    </ligand>
</feature>
<evidence type="ECO:0008006" key="8">
    <source>
        <dbReference type="Google" id="ProtNLM"/>
    </source>
</evidence>
<comment type="caution">
    <text evidence="6">The sequence shown here is derived from an EMBL/GenBank/DDBJ whole genome shotgun (WGS) entry which is preliminary data.</text>
</comment>
<keyword evidence="3 4" id="KW-0949">S-adenosyl-L-methionine</keyword>
<evidence type="ECO:0000256" key="3">
    <source>
        <dbReference type="ARBA" id="ARBA00022691"/>
    </source>
</evidence>
<evidence type="ECO:0000256" key="4">
    <source>
        <dbReference type="PROSITE-ProRule" id="PRU01024"/>
    </source>
</evidence>
<dbReference type="SUPFAM" id="SSF50249">
    <property type="entry name" value="Nucleic acid-binding proteins"/>
    <property type="match status" value="1"/>
</dbReference>
<dbReference type="PANTHER" id="PTHR11061">
    <property type="entry name" value="RNA M5U METHYLTRANSFERASE"/>
    <property type="match status" value="1"/>
</dbReference>
<feature type="active site" description="Nucleophile" evidence="4">
    <location>
        <position position="403"/>
    </location>
</feature>
<dbReference type="GO" id="GO:0070041">
    <property type="term" value="F:rRNA (uridine-C5-)-methyltransferase activity"/>
    <property type="evidence" value="ECO:0007669"/>
    <property type="project" value="TreeGrafter"/>
</dbReference>
<evidence type="ECO:0000256" key="2">
    <source>
        <dbReference type="ARBA" id="ARBA00022679"/>
    </source>
</evidence>
<comment type="similarity">
    <text evidence="4">Belongs to the class I-like SAM-binding methyltransferase superfamily. RNA M5U methyltransferase family.</text>
</comment>
<evidence type="ECO:0000313" key="6">
    <source>
        <dbReference type="EMBL" id="OGZ12428.1"/>
    </source>
</evidence>
<dbReference type="Gene3D" id="2.40.50.1070">
    <property type="match status" value="1"/>
</dbReference>
<evidence type="ECO:0000256" key="1">
    <source>
        <dbReference type="ARBA" id="ARBA00022603"/>
    </source>
</evidence>
<dbReference type="PROSITE" id="PS51687">
    <property type="entry name" value="SAM_MT_RNA_M5U"/>
    <property type="match status" value="1"/>
</dbReference>
<accession>A0A1G2DHY6</accession>
<gene>
    <name evidence="6" type="ORF">A2942_02320</name>
</gene>
<dbReference type="PANTHER" id="PTHR11061:SF30">
    <property type="entry name" value="TRNA (URACIL(54)-C(5))-METHYLTRANSFERASE"/>
    <property type="match status" value="1"/>
</dbReference>
<feature type="binding site" evidence="4">
    <location>
        <position position="283"/>
    </location>
    <ligand>
        <name>S-adenosyl-L-methionine</name>
        <dbReference type="ChEBI" id="CHEBI:59789"/>
    </ligand>
</feature>
<dbReference type="CDD" id="cd02440">
    <property type="entry name" value="AdoMet_MTases"/>
    <property type="match status" value="1"/>
</dbReference>
<feature type="binding site" evidence="4">
    <location>
        <position position="376"/>
    </location>
    <ligand>
        <name>S-adenosyl-L-methionine</name>
        <dbReference type="ChEBI" id="CHEBI:59789"/>
    </ligand>
</feature>
<dbReference type="AlphaFoldDB" id="A0A1G2DHY6"/>
<keyword evidence="1 4" id="KW-0489">Methyltransferase</keyword>
<dbReference type="InterPro" id="IPR030390">
    <property type="entry name" value="MeTrfase_TrmA_AS"/>
</dbReference>
<dbReference type="GO" id="GO:0070475">
    <property type="term" value="P:rRNA base methylation"/>
    <property type="evidence" value="ECO:0007669"/>
    <property type="project" value="TreeGrafter"/>
</dbReference>
<evidence type="ECO:0000313" key="7">
    <source>
        <dbReference type="Proteomes" id="UP000178534"/>
    </source>
</evidence>
<reference evidence="6 7" key="1">
    <citation type="journal article" date="2016" name="Nat. Commun.">
        <title>Thousands of microbial genomes shed light on interconnected biogeochemical processes in an aquifer system.</title>
        <authorList>
            <person name="Anantharaman K."/>
            <person name="Brown C.T."/>
            <person name="Hug L.A."/>
            <person name="Sharon I."/>
            <person name="Castelle C.J."/>
            <person name="Probst A.J."/>
            <person name="Thomas B.C."/>
            <person name="Singh A."/>
            <person name="Wilkins M.J."/>
            <person name="Karaoz U."/>
            <person name="Brodie E.L."/>
            <person name="Williams K.H."/>
            <person name="Hubbard S.S."/>
            <person name="Banfield J.F."/>
        </authorList>
    </citation>
    <scope>NUCLEOTIDE SEQUENCE [LARGE SCALE GENOMIC DNA]</scope>
</reference>
<dbReference type="EMBL" id="MHLP01000022">
    <property type="protein sequence ID" value="OGZ12428.1"/>
    <property type="molecule type" value="Genomic_DNA"/>
</dbReference>
<dbReference type="InterPro" id="IPR029063">
    <property type="entry name" value="SAM-dependent_MTases_sf"/>
</dbReference>
<dbReference type="Pfam" id="PF05958">
    <property type="entry name" value="tRNA_U5-meth_tr"/>
    <property type="match status" value="1"/>
</dbReference>
<dbReference type="Gene3D" id="2.40.50.140">
    <property type="entry name" value="Nucleic acid-binding proteins"/>
    <property type="match status" value="1"/>
</dbReference>
<organism evidence="6 7">
    <name type="scientific">Candidatus Lloydbacteria bacterium RIFCSPLOWO2_01_FULL_50_20</name>
    <dbReference type="NCBI Taxonomy" id="1798665"/>
    <lineage>
        <taxon>Bacteria</taxon>
        <taxon>Candidatus Lloydiibacteriota</taxon>
    </lineage>
</organism>
<dbReference type="InterPro" id="IPR010280">
    <property type="entry name" value="U5_MeTrfase_fam"/>
</dbReference>
<feature type="binding site" evidence="4">
    <location>
        <position position="331"/>
    </location>
    <ligand>
        <name>S-adenosyl-L-methionine</name>
        <dbReference type="ChEBI" id="CHEBI:59789"/>
    </ligand>
</feature>
<dbReference type="SUPFAM" id="SSF53335">
    <property type="entry name" value="S-adenosyl-L-methionine-dependent methyltransferases"/>
    <property type="match status" value="1"/>
</dbReference>
<name>A0A1G2DHY6_9BACT</name>
<protein>
    <recommendedName>
        <fullName evidence="8">23S rRNA (Uracil-5-)-methyltransferase RumA</fullName>
    </recommendedName>
</protein>
<dbReference type="Gene3D" id="3.40.50.150">
    <property type="entry name" value="Vaccinia Virus protein VP39"/>
    <property type="match status" value="1"/>
</dbReference>
<dbReference type="Proteomes" id="UP000178534">
    <property type="component" value="Unassembled WGS sequence"/>
</dbReference>
<evidence type="ECO:0000256" key="5">
    <source>
        <dbReference type="PROSITE-ProRule" id="PRU10015"/>
    </source>
</evidence>
<feature type="active site" evidence="5">
    <location>
        <position position="403"/>
    </location>
</feature>
<keyword evidence="2 4" id="KW-0808">Transferase</keyword>
<sequence>MYAEKIAHNGAAVGSHEGKSVYVHGMLPGEEGVVEVQKKHRLYLGTLKELTHASPRRKNPEELHYLSCSPWQVMEYPLQAELKQGLLQELFHYYADAPKATFVPASQFYGYRTKIEFSFSDRAMSDRVVVDQEVLRPAGRMCDMEGEHTMPLSLAFHVRGGGSARIPLPKGCVLASEEMNRVALAITERLRALGHPASHLKTLVIRESKSSGKLLAMLYAKKEDLAKFSVDDISGLSGFFAFYSTERSPASVETKELWRWGEDMLFERVSGLDIGYSRDAFFQNNIPLFEKVMESIASCVPDDARVVELYAGVGTIGLCLAEKAASVHGVEIVPAATAAAKHNAEQNGITNYVAECIPAEKMDARLLDGKDVLILDPPRSGLHPKVLAMIEEKRPQTIIYLSCNPETQARDYSQLSALYRIDKLTGFDFYPQTPHLESLLCLSLREA</sequence>
<proteinExistence type="inferred from homology"/>
<dbReference type="PROSITE" id="PS01230">
    <property type="entry name" value="TRMA_1"/>
    <property type="match status" value="1"/>
</dbReference>
<dbReference type="InterPro" id="IPR012340">
    <property type="entry name" value="NA-bd_OB-fold"/>
</dbReference>